<dbReference type="EMBL" id="RBWS01000001">
    <property type="protein sequence ID" value="RKO73402.1"/>
    <property type="molecule type" value="Genomic_DNA"/>
</dbReference>
<dbReference type="AlphaFoldDB" id="A0A420W474"/>
<dbReference type="SUPFAM" id="SSF49785">
    <property type="entry name" value="Galactose-binding domain-like"/>
    <property type="match status" value="1"/>
</dbReference>
<dbReference type="PROSITE" id="PS51257">
    <property type="entry name" value="PROKAR_LIPOPROTEIN"/>
    <property type="match status" value="1"/>
</dbReference>
<evidence type="ECO:0000259" key="1">
    <source>
        <dbReference type="Pfam" id="PF16391"/>
    </source>
</evidence>
<dbReference type="Pfam" id="PF16389">
    <property type="entry name" value="DUF4998"/>
    <property type="match status" value="1"/>
</dbReference>
<dbReference type="Proteomes" id="UP000282423">
    <property type="component" value="Unassembled WGS sequence"/>
</dbReference>
<protein>
    <recommendedName>
        <fullName evidence="1">DUF5000 domain-containing protein</fullName>
    </recommendedName>
</protein>
<name>A0A420W474_9SPHI</name>
<dbReference type="RefSeq" id="WP_121120725.1">
    <property type="nucleotide sequence ID" value="NZ_RBWS01000001.1"/>
</dbReference>
<proteinExistence type="predicted"/>
<dbReference type="InterPro" id="IPR032164">
    <property type="entry name" value="DUF5000"/>
</dbReference>
<keyword evidence="3" id="KW-1185">Reference proteome</keyword>
<reference evidence="2 3" key="1">
    <citation type="submission" date="2018-10" db="EMBL/GenBank/DDBJ databases">
        <title>Sphingobacterium sp. M05W1-28.</title>
        <authorList>
            <person name="Cai H."/>
        </authorList>
    </citation>
    <scope>NUCLEOTIDE SEQUENCE [LARGE SCALE GENOMIC DNA]</scope>
    <source>
        <strain evidence="2 3">M05W1-28</strain>
    </source>
</reference>
<evidence type="ECO:0000313" key="3">
    <source>
        <dbReference type="Proteomes" id="UP000282423"/>
    </source>
</evidence>
<dbReference type="OrthoDB" id="1312186at2"/>
<sequence>MRERYVFIMIALLLVAVGCSKMDEYKKFTDGKELNYAAKNDTLKILPGNNRLKLTWWVITDPNVVRTVIYMNNRADSIVLPVKREPGKQKFEYLMDPLPEGNYSFEVVNFNNLGSRSVASFVSGRSYGNRYKETLLNRSLLNHEIQNDESVKINWGTADVQSYGVDIEYTDNKDKLVKVRLKSEAKDIRLTNYKKGSTFRYQTLFLPDTLCIDTFRTDWAEVKPLFDKPMDKALFKAVVLPGDAPMVPGDGYRIENAWDGVWPTEWGDYGNWRSLSSDLRSKTEPARVTFDLGESVQLSRFRINHYWPYENRMMKRYEIYGRADKPTNGDMAGWTKLYNFERTDQSEAAWLAGDNGSFNTTLPGVRYIRIVCYENYMNPVETDMGFAEITFWKYY</sequence>
<comment type="caution">
    <text evidence="2">The sequence shown here is derived from an EMBL/GenBank/DDBJ whole genome shotgun (WGS) entry which is preliminary data.</text>
</comment>
<dbReference type="Gene3D" id="2.60.120.260">
    <property type="entry name" value="Galactose-binding domain-like"/>
    <property type="match status" value="1"/>
</dbReference>
<dbReference type="Pfam" id="PF16391">
    <property type="entry name" value="DUF5000"/>
    <property type="match status" value="1"/>
</dbReference>
<evidence type="ECO:0000313" key="2">
    <source>
        <dbReference type="EMBL" id="RKO73402.1"/>
    </source>
</evidence>
<gene>
    <name evidence="2" type="ORF">D7322_01680</name>
</gene>
<feature type="domain" description="DUF5000" evidence="1">
    <location>
        <begin position="281"/>
        <end position="393"/>
    </location>
</feature>
<dbReference type="InterPro" id="IPR008979">
    <property type="entry name" value="Galactose-bd-like_sf"/>
</dbReference>
<accession>A0A420W474</accession>
<organism evidence="2 3">
    <name type="scientific">Sphingobacterium puteale</name>
    <dbReference type="NCBI Taxonomy" id="2420510"/>
    <lineage>
        <taxon>Bacteria</taxon>
        <taxon>Pseudomonadati</taxon>
        <taxon>Bacteroidota</taxon>
        <taxon>Sphingobacteriia</taxon>
        <taxon>Sphingobacteriales</taxon>
        <taxon>Sphingobacteriaceae</taxon>
        <taxon>Sphingobacterium</taxon>
    </lineage>
</organism>